<comment type="pathway">
    <text evidence="1 11">Protein modification; protein neddylation.</text>
</comment>
<feature type="domain" description="THIF-type NAD/FAD binding fold" evidence="12">
    <location>
        <begin position="38"/>
        <end position="327"/>
    </location>
</feature>
<dbReference type="CDD" id="cd01488">
    <property type="entry name" value="Uba3_RUB"/>
    <property type="match status" value="1"/>
</dbReference>
<feature type="active site" description="Glycyl thioester intermediate" evidence="10">
    <location>
        <position position="213"/>
    </location>
</feature>
<dbReference type="STRING" id="70667.A0A183T3W4"/>
<accession>A0A183T3W4</accession>
<dbReference type="AlphaFoldDB" id="A0A183T3W4"/>
<proteinExistence type="inferred from homology"/>
<dbReference type="InterPro" id="IPR035985">
    <property type="entry name" value="Ubiquitin-activating_enz"/>
</dbReference>
<evidence type="ECO:0000313" key="14">
    <source>
        <dbReference type="Proteomes" id="UP000275846"/>
    </source>
</evidence>
<reference evidence="15" key="1">
    <citation type="submission" date="2016-06" db="UniProtKB">
        <authorList>
            <consortium name="WormBaseParasite"/>
        </authorList>
    </citation>
    <scope>IDENTIFICATION</scope>
</reference>
<evidence type="ECO:0000256" key="2">
    <source>
        <dbReference type="ARBA" id="ARBA00006310"/>
    </source>
</evidence>
<keyword evidence="14" id="KW-1185">Reference proteome</keyword>
<comment type="similarity">
    <text evidence="2 11">Belongs to the ubiquitin-activating E1 family. UBA3 subfamily.</text>
</comment>
<dbReference type="EMBL" id="UYSU01036336">
    <property type="protein sequence ID" value="VDL97546.1"/>
    <property type="molecule type" value="Genomic_DNA"/>
</dbReference>
<dbReference type="GO" id="GO:0005737">
    <property type="term" value="C:cytoplasm"/>
    <property type="evidence" value="ECO:0007669"/>
    <property type="project" value="TreeGrafter"/>
</dbReference>
<dbReference type="SUPFAM" id="SSF69572">
    <property type="entry name" value="Activating enzymes of the ubiquitin-like proteins"/>
    <property type="match status" value="1"/>
</dbReference>
<evidence type="ECO:0000256" key="7">
    <source>
        <dbReference type="ARBA" id="ARBA00022840"/>
    </source>
</evidence>
<reference evidence="13 14" key="2">
    <citation type="submission" date="2018-11" db="EMBL/GenBank/DDBJ databases">
        <authorList>
            <consortium name="Pathogen Informatics"/>
        </authorList>
    </citation>
    <scope>NUCLEOTIDE SEQUENCE [LARGE SCALE GENOMIC DNA]</scope>
    <source>
        <strain evidence="13 14">NST_G2</strain>
    </source>
</reference>
<evidence type="ECO:0000313" key="15">
    <source>
        <dbReference type="WBParaSite" id="SSLN_0001158901-mRNA-1"/>
    </source>
</evidence>
<dbReference type="PROSITE" id="PS00865">
    <property type="entry name" value="UBIQUITIN_ACTIVAT_2"/>
    <property type="match status" value="1"/>
</dbReference>
<dbReference type="UniPathway" id="UPA00885"/>
<dbReference type="PANTHER" id="PTHR10953">
    <property type="entry name" value="UBIQUITIN-ACTIVATING ENZYME E1"/>
    <property type="match status" value="1"/>
</dbReference>
<keyword evidence="4 11" id="KW-0436">Ligase</keyword>
<dbReference type="Gene3D" id="1.10.10.520">
    <property type="entry name" value="Ubiquitin activating enzymes (Uba3). Chain: B, domain 2"/>
    <property type="match status" value="1"/>
</dbReference>
<dbReference type="InterPro" id="IPR045886">
    <property type="entry name" value="ThiF/MoeB/HesA"/>
</dbReference>
<dbReference type="GO" id="GO:0045116">
    <property type="term" value="P:protein neddylation"/>
    <property type="evidence" value="ECO:0007669"/>
    <property type="project" value="UniProtKB-UniRule"/>
</dbReference>
<dbReference type="PANTHER" id="PTHR10953:SF6">
    <property type="entry name" value="NEDD8-ACTIVATING ENZYME E1 CATALYTIC SUBUNIT"/>
    <property type="match status" value="1"/>
</dbReference>
<name>A0A183T3W4_SCHSO</name>
<evidence type="ECO:0000256" key="11">
    <source>
        <dbReference type="RuleBase" id="RU368009"/>
    </source>
</evidence>
<keyword evidence="7 11" id="KW-0067">ATP-binding</keyword>
<evidence type="ECO:0000256" key="10">
    <source>
        <dbReference type="PROSITE-ProRule" id="PRU10132"/>
    </source>
</evidence>
<dbReference type="InterPro" id="IPR030468">
    <property type="entry name" value="Uba3_N"/>
</dbReference>
<dbReference type="GO" id="GO:0019781">
    <property type="term" value="F:NEDD8 activating enzyme activity"/>
    <property type="evidence" value="ECO:0007669"/>
    <property type="project" value="UniProtKB-UniRule"/>
</dbReference>
<dbReference type="Pfam" id="PF00899">
    <property type="entry name" value="ThiF"/>
    <property type="match status" value="1"/>
</dbReference>
<comment type="function">
    <text evidence="11">Catalytic subunit of the dimeric E1 enzyme, which activates NEDD8.</text>
</comment>
<evidence type="ECO:0000256" key="1">
    <source>
        <dbReference type="ARBA" id="ARBA00005032"/>
    </source>
</evidence>
<dbReference type="InterPro" id="IPR023318">
    <property type="entry name" value="Ub_act_enz_dom_a_sf"/>
</dbReference>
<evidence type="ECO:0000256" key="9">
    <source>
        <dbReference type="ARBA" id="ARBA00024626"/>
    </source>
</evidence>
<organism evidence="15">
    <name type="scientific">Schistocephalus solidus</name>
    <name type="common">Tapeworm</name>
    <dbReference type="NCBI Taxonomy" id="70667"/>
    <lineage>
        <taxon>Eukaryota</taxon>
        <taxon>Metazoa</taxon>
        <taxon>Spiralia</taxon>
        <taxon>Lophotrochozoa</taxon>
        <taxon>Platyhelminthes</taxon>
        <taxon>Cestoda</taxon>
        <taxon>Eucestoda</taxon>
        <taxon>Diphyllobothriidea</taxon>
        <taxon>Diphyllobothriidae</taxon>
        <taxon>Schistocephalus</taxon>
    </lineage>
</organism>
<dbReference type="OrthoDB" id="5977743at2759"/>
<dbReference type="Proteomes" id="UP000275846">
    <property type="component" value="Unassembled WGS sequence"/>
</dbReference>
<evidence type="ECO:0000259" key="12">
    <source>
        <dbReference type="Pfam" id="PF00899"/>
    </source>
</evidence>
<dbReference type="Gene3D" id="3.40.50.720">
    <property type="entry name" value="NAD(P)-binding Rossmann-like Domain"/>
    <property type="match status" value="1"/>
</dbReference>
<dbReference type="GO" id="GO:0005524">
    <property type="term" value="F:ATP binding"/>
    <property type="evidence" value="ECO:0007669"/>
    <property type="project" value="UniProtKB-UniRule"/>
</dbReference>
<evidence type="ECO:0000256" key="8">
    <source>
        <dbReference type="ARBA" id="ARBA00023624"/>
    </source>
</evidence>
<evidence type="ECO:0000256" key="4">
    <source>
        <dbReference type="ARBA" id="ARBA00022598"/>
    </source>
</evidence>
<dbReference type="InterPro" id="IPR033127">
    <property type="entry name" value="UBQ-activ_enz_E1_Cys_AS"/>
</dbReference>
<protein>
    <recommendedName>
        <fullName evidence="3 11">NEDD8-activating enzyme E1 catalytic subunit</fullName>
        <ecNumber evidence="8 11">6.2.1.64</ecNumber>
    </recommendedName>
</protein>
<dbReference type="WBParaSite" id="SSLN_0001158901-mRNA-1">
    <property type="protein sequence ID" value="SSLN_0001158901-mRNA-1"/>
    <property type="gene ID" value="SSLN_0001158901"/>
</dbReference>
<dbReference type="EC" id="6.2.1.64" evidence="8 11"/>
<keyword evidence="6 11" id="KW-0833">Ubl conjugation pathway</keyword>
<gene>
    <name evidence="13" type="ORF">SSLN_LOCUS11161</name>
</gene>
<evidence type="ECO:0000256" key="6">
    <source>
        <dbReference type="ARBA" id="ARBA00022786"/>
    </source>
</evidence>
<dbReference type="InterPro" id="IPR000594">
    <property type="entry name" value="ThiF_NAD_FAD-bd"/>
</dbReference>
<evidence type="ECO:0000313" key="13">
    <source>
        <dbReference type="EMBL" id="VDL97546.1"/>
    </source>
</evidence>
<dbReference type="GO" id="GO:0005634">
    <property type="term" value="C:nucleus"/>
    <property type="evidence" value="ECO:0007669"/>
    <property type="project" value="TreeGrafter"/>
</dbReference>
<dbReference type="FunFam" id="1.10.10.520:FF:000001">
    <property type="entry name" value="NEDD8-activating enzyme E1 catalytic subunit"/>
    <property type="match status" value="1"/>
</dbReference>
<keyword evidence="5 11" id="KW-0547">Nucleotide-binding</keyword>
<evidence type="ECO:0000256" key="3">
    <source>
        <dbReference type="ARBA" id="ARBA00015203"/>
    </source>
</evidence>
<comment type="catalytic activity">
    <reaction evidence="9 11">
        <text>ATP + [NEDD8 protein] + [E1 NEDD8-activating enzyme]-L-cysteine = AMP + diphosphate + [E1 NEDD8-activating enzyme]-S-[NEDD8 protein]-yl-L-cysteine.</text>
        <dbReference type="EC" id="6.2.1.64"/>
    </reaction>
</comment>
<evidence type="ECO:0000256" key="5">
    <source>
        <dbReference type="ARBA" id="ARBA00022741"/>
    </source>
</evidence>
<sequence>MTSPSNCDKSARWAALECILGRKGPMQRSQFEPSSELVQMIARDVRVLVVGAGGLGCELLKSLSLMGFGNLDVIDMDTIDISNLNRQFLFSVRDIGRPKAEVAAEFIMKRVETCTVTPHFKRLEDFDESFYRQFDIVVCGLDSVIARRWINSMLASLVRYNEDGTPDPYSVIPLVDGGTEGFKGHIIVVLFGITGCVECSLDLYPPQVNYPLCTIAHTPRLPEHCVEYVRLLLWPEQQPFGEGVAIDADIPEHLAWVYERCLERAKQFGIEGVTLRLVKGVIKRIIPAVASTNAVIAAALATEVFKLVTLCYDYLKNYMNFSDLEGIYTYTFPIERKVRTGL</sequence>